<dbReference type="InterPro" id="IPR000719">
    <property type="entry name" value="Prot_kinase_dom"/>
</dbReference>
<keyword evidence="4" id="KW-0067">ATP-binding</keyword>
<comment type="caution">
    <text evidence="6">The sequence shown here is derived from an EMBL/GenBank/DDBJ whole genome shotgun (WGS) entry which is preliminary data.</text>
</comment>
<evidence type="ECO:0000259" key="5">
    <source>
        <dbReference type="PROSITE" id="PS50011"/>
    </source>
</evidence>
<name>A0ABP0BP17_9PEZI</name>
<evidence type="ECO:0000256" key="4">
    <source>
        <dbReference type="ARBA" id="ARBA00022840"/>
    </source>
</evidence>
<dbReference type="PANTHER" id="PTHR44329">
    <property type="entry name" value="SERINE/THREONINE-PROTEIN KINASE TNNI3K-RELATED"/>
    <property type="match status" value="1"/>
</dbReference>
<keyword evidence="1" id="KW-0808">Transferase</keyword>
<accession>A0ABP0BP17</accession>
<keyword evidence="7" id="KW-1185">Reference proteome</keyword>
<evidence type="ECO:0000256" key="3">
    <source>
        <dbReference type="ARBA" id="ARBA00022777"/>
    </source>
</evidence>
<dbReference type="PROSITE" id="PS50011">
    <property type="entry name" value="PROTEIN_KINASE_DOM"/>
    <property type="match status" value="1"/>
</dbReference>
<dbReference type="EMBL" id="CAWUHC010000034">
    <property type="protein sequence ID" value="CAK7221380.1"/>
    <property type="molecule type" value="Genomic_DNA"/>
</dbReference>
<dbReference type="SUPFAM" id="SSF56112">
    <property type="entry name" value="Protein kinase-like (PK-like)"/>
    <property type="match status" value="1"/>
</dbReference>
<protein>
    <recommendedName>
        <fullName evidence="5">Protein kinase domain-containing protein</fullName>
    </recommendedName>
</protein>
<feature type="domain" description="Protein kinase" evidence="5">
    <location>
        <begin position="23"/>
        <end position="306"/>
    </location>
</feature>
<dbReference type="PANTHER" id="PTHR44329:SF288">
    <property type="entry name" value="MITOGEN-ACTIVATED PROTEIN KINASE KINASE KINASE 20"/>
    <property type="match status" value="1"/>
</dbReference>
<dbReference type="Pfam" id="PF00069">
    <property type="entry name" value="Pkinase"/>
    <property type="match status" value="1"/>
</dbReference>
<evidence type="ECO:0000313" key="6">
    <source>
        <dbReference type="EMBL" id="CAK7221380.1"/>
    </source>
</evidence>
<keyword evidence="3" id="KW-0418">Kinase</keyword>
<gene>
    <name evidence="6" type="ORF">SBRCBS47491_004511</name>
</gene>
<organism evidence="6 7">
    <name type="scientific">Sporothrix bragantina</name>
    <dbReference type="NCBI Taxonomy" id="671064"/>
    <lineage>
        <taxon>Eukaryota</taxon>
        <taxon>Fungi</taxon>
        <taxon>Dikarya</taxon>
        <taxon>Ascomycota</taxon>
        <taxon>Pezizomycotina</taxon>
        <taxon>Sordariomycetes</taxon>
        <taxon>Sordariomycetidae</taxon>
        <taxon>Ophiostomatales</taxon>
        <taxon>Ophiostomataceae</taxon>
        <taxon>Sporothrix</taxon>
    </lineage>
</organism>
<dbReference type="InterPro" id="IPR011009">
    <property type="entry name" value="Kinase-like_dom_sf"/>
</dbReference>
<evidence type="ECO:0000313" key="7">
    <source>
        <dbReference type="Proteomes" id="UP001642406"/>
    </source>
</evidence>
<dbReference type="SMART" id="SM00220">
    <property type="entry name" value="S_TKc"/>
    <property type="match status" value="1"/>
</dbReference>
<keyword evidence="2" id="KW-0547">Nucleotide-binding</keyword>
<dbReference type="Gene3D" id="1.10.510.10">
    <property type="entry name" value="Transferase(Phosphotransferase) domain 1"/>
    <property type="match status" value="1"/>
</dbReference>
<reference evidence="6 7" key="1">
    <citation type="submission" date="2024-01" db="EMBL/GenBank/DDBJ databases">
        <authorList>
            <person name="Allen C."/>
            <person name="Tagirdzhanova G."/>
        </authorList>
    </citation>
    <scope>NUCLEOTIDE SEQUENCE [LARGE SCALE GENOMIC DNA]</scope>
</reference>
<evidence type="ECO:0000256" key="2">
    <source>
        <dbReference type="ARBA" id="ARBA00022741"/>
    </source>
</evidence>
<proteinExistence type="predicted"/>
<sequence>MPHEDKMTTKNIRIIVSGSDEDIALSTMIGVGVSGIVHLSPCGTKVIKSVPAWRGDERDVATRCKQLRNEIALYQYLPQNHPRLPRYIESVDDGEKTVALTLEYLPNATLHEYLRGYTLQQFFKMRTPKDKTQAEFEASLRRRHDSIPLRERARWCLEAADGIVMLHSHGVIHADLKPENMGVDANLGVRLLDLAGSARLGVSPALCLESTRYFMSRASWDIVNETTDCFALGSSIYHIVTGWRPYDSLPDDEVEARYERQEFPDLSGQSTEGPVMEKTDEVMSETLSQTPDTTGISPVTGQLLFANTIRGCWFAEFASAADVLESLKKEVLSTFDEADLAYIRKASGISL</sequence>
<evidence type="ECO:0000256" key="1">
    <source>
        <dbReference type="ARBA" id="ARBA00022679"/>
    </source>
</evidence>
<dbReference type="InterPro" id="IPR051681">
    <property type="entry name" value="Ser/Thr_Kinases-Pseudokinases"/>
</dbReference>
<dbReference type="Proteomes" id="UP001642406">
    <property type="component" value="Unassembled WGS sequence"/>
</dbReference>